<protein>
    <submittedName>
        <fullName evidence="1">Uncharacterized protein</fullName>
    </submittedName>
</protein>
<keyword evidence="2" id="KW-1185">Reference proteome</keyword>
<accession>A0A9D4JME8</accession>
<dbReference type="Proteomes" id="UP000828390">
    <property type="component" value="Unassembled WGS sequence"/>
</dbReference>
<name>A0A9D4JME8_DREPO</name>
<reference evidence="1" key="1">
    <citation type="journal article" date="2019" name="bioRxiv">
        <title>The Genome of the Zebra Mussel, Dreissena polymorpha: A Resource for Invasive Species Research.</title>
        <authorList>
            <person name="McCartney M.A."/>
            <person name="Auch B."/>
            <person name="Kono T."/>
            <person name="Mallez S."/>
            <person name="Zhang Y."/>
            <person name="Obille A."/>
            <person name="Becker A."/>
            <person name="Abrahante J.E."/>
            <person name="Garbe J."/>
            <person name="Badalamenti J.P."/>
            <person name="Herman A."/>
            <person name="Mangelson H."/>
            <person name="Liachko I."/>
            <person name="Sullivan S."/>
            <person name="Sone E.D."/>
            <person name="Koren S."/>
            <person name="Silverstein K.A.T."/>
            <person name="Beckman K.B."/>
            <person name="Gohl D.M."/>
        </authorList>
    </citation>
    <scope>NUCLEOTIDE SEQUENCE</scope>
    <source>
        <strain evidence="1">Duluth1</strain>
        <tissue evidence="1">Whole animal</tissue>
    </source>
</reference>
<gene>
    <name evidence="1" type="ORF">DPMN_119120</name>
</gene>
<organism evidence="1 2">
    <name type="scientific">Dreissena polymorpha</name>
    <name type="common">Zebra mussel</name>
    <name type="synonym">Mytilus polymorpha</name>
    <dbReference type="NCBI Taxonomy" id="45954"/>
    <lineage>
        <taxon>Eukaryota</taxon>
        <taxon>Metazoa</taxon>
        <taxon>Spiralia</taxon>
        <taxon>Lophotrochozoa</taxon>
        <taxon>Mollusca</taxon>
        <taxon>Bivalvia</taxon>
        <taxon>Autobranchia</taxon>
        <taxon>Heteroconchia</taxon>
        <taxon>Euheterodonta</taxon>
        <taxon>Imparidentia</taxon>
        <taxon>Neoheterodontei</taxon>
        <taxon>Myida</taxon>
        <taxon>Dreissenoidea</taxon>
        <taxon>Dreissenidae</taxon>
        <taxon>Dreissena</taxon>
    </lineage>
</organism>
<sequence length="52" mass="6305">MRSPNTEKQHWSTNDRQETLMQQILKRLEYLEALEWEKKTPGEKGSRMFQVP</sequence>
<evidence type="ECO:0000313" key="2">
    <source>
        <dbReference type="Proteomes" id="UP000828390"/>
    </source>
</evidence>
<dbReference type="EMBL" id="JAIWYP010000005">
    <property type="protein sequence ID" value="KAH3817581.1"/>
    <property type="molecule type" value="Genomic_DNA"/>
</dbReference>
<proteinExistence type="predicted"/>
<dbReference type="AlphaFoldDB" id="A0A9D4JME8"/>
<reference evidence="1" key="2">
    <citation type="submission" date="2020-11" db="EMBL/GenBank/DDBJ databases">
        <authorList>
            <person name="McCartney M.A."/>
            <person name="Auch B."/>
            <person name="Kono T."/>
            <person name="Mallez S."/>
            <person name="Becker A."/>
            <person name="Gohl D.M."/>
            <person name="Silverstein K.A.T."/>
            <person name="Koren S."/>
            <person name="Bechman K.B."/>
            <person name="Herman A."/>
            <person name="Abrahante J.E."/>
            <person name="Garbe J."/>
        </authorList>
    </citation>
    <scope>NUCLEOTIDE SEQUENCE</scope>
    <source>
        <strain evidence="1">Duluth1</strain>
        <tissue evidence="1">Whole animal</tissue>
    </source>
</reference>
<evidence type="ECO:0000313" key="1">
    <source>
        <dbReference type="EMBL" id="KAH3817581.1"/>
    </source>
</evidence>
<comment type="caution">
    <text evidence="1">The sequence shown here is derived from an EMBL/GenBank/DDBJ whole genome shotgun (WGS) entry which is preliminary data.</text>
</comment>